<keyword evidence="1" id="KW-0175">Coiled coil</keyword>
<comment type="caution">
    <text evidence="2">The sequence shown here is derived from an EMBL/GenBank/DDBJ whole genome shotgun (WGS) entry which is preliminary data.</text>
</comment>
<sequence>MSHYYALLANNLQDQVWGTHNFIVTKESIQGIKNIAKNYANENKPYNSGHSHTALNNDGVDEVKWNGEVMNRTNTLSSTSPLEKAIDTEKTHKATMSQLYREVYDSVIAFMTNDIHANFGHMKGMVGRVKPTYPSAVGGNISYTADNIGRMHFVQFAGKNAHTETTLNPATGDRTSVYIDDYYDKGIAKPLPTPFDTSKMEKELAQAKETQISALATHNNAQRRLASAKRADDTATSNLATTTTRLNTLLNTQDLTPNAERVLNTAKSELSQAELRNTNASTAYQNLTKEIETKRATHKEAEKALSKATVANKVAQESLEKATTAHDNAVNKLNDIKDAIKRTRAIKDLTPDAQAKFDTAKAEHQTAKTRLENAEKALTNLNDEIATNTDNLNTAKSELRQAEQTDKDAQATLKEATSVKNTASEALDAAKDALYKANAIKELTPDAQATFDQAELAYNTAKTRLENAETAVTNLNADLAVKRQALANAIQALRDAEKANTTAQSKKADAETAHAKATSTLTNIQKNLASLLAIKDLTPNAQATFDQADLAYKAAQIRLENAETAVNNLNASLQEKRQALADAVQALKDAEGLVKTTQAELEVAQATYKKADDELTATRKVIAKLEATKDLTPDAQKAYQEALEAEKLAEKTLVRC</sequence>
<gene>
    <name evidence="2" type="ORF">SIN_0249</name>
</gene>
<dbReference type="Gene3D" id="1.10.287.1490">
    <property type="match status" value="1"/>
</dbReference>
<reference evidence="2" key="1">
    <citation type="submission" date="2010-09" db="EMBL/GenBank/DDBJ databases">
        <authorList>
            <person name="Daugherty S.C."/>
            <person name="Kilian M."/>
            <person name="Tettelin H."/>
        </authorList>
    </citation>
    <scope>NUCLEOTIDE SEQUENCE [LARGE SCALE GENOMIC DNA]</scope>
    <source>
        <strain evidence="2">SK1302</strain>
    </source>
</reference>
<dbReference type="EMBL" id="AEDY01000020">
    <property type="protein sequence ID" value="EFO55093.1"/>
    <property type="molecule type" value="Genomic_DNA"/>
</dbReference>
<evidence type="ECO:0000313" key="2">
    <source>
        <dbReference type="EMBL" id="EFO55093.1"/>
    </source>
</evidence>
<feature type="coiled-coil region" evidence="1">
    <location>
        <begin position="545"/>
        <end position="628"/>
    </location>
</feature>
<organism evidence="2">
    <name type="scientific">Streptococcus infantis SK1302</name>
    <dbReference type="NCBI Taxonomy" id="871237"/>
    <lineage>
        <taxon>Bacteria</taxon>
        <taxon>Bacillati</taxon>
        <taxon>Bacillota</taxon>
        <taxon>Bacilli</taxon>
        <taxon>Lactobacillales</taxon>
        <taxon>Streptococcaceae</taxon>
        <taxon>Streptococcus</taxon>
    </lineage>
</organism>
<dbReference type="InterPro" id="IPR027607">
    <property type="entry name" value="Surf_Exclu_SEC10/PgrA"/>
</dbReference>
<feature type="coiled-coil region" evidence="1">
    <location>
        <begin position="263"/>
        <end position="513"/>
    </location>
</feature>
<protein>
    <recommendedName>
        <fullName evidence="3">SEC10/PgrA surface exclusion domain-containing protein</fullName>
    </recommendedName>
</protein>
<dbReference type="NCBIfam" id="TIGR04320">
    <property type="entry name" value="Surf_Exclu_PgrA"/>
    <property type="match status" value="1"/>
</dbReference>
<dbReference type="PANTHER" id="PTHR43941">
    <property type="entry name" value="STRUCTURAL MAINTENANCE OF CHROMOSOMES PROTEIN 2"/>
    <property type="match status" value="1"/>
</dbReference>
<dbReference type="PANTHER" id="PTHR43941:SF4">
    <property type="entry name" value="AH_BAR DOMAIN SUPERFAMILY PROTEIN"/>
    <property type="match status" value="1"/>
</dbReference>
<proteinExistence type="predicted"/>
<name>A0ABN0B7K2_9STRE</name>
<dbReference type="SUPFAM" id="SSF57997">
    <property type="entry name" value="Tropomyosin"/>
    <property type="match status" value="1"/>
</dbReference>
<evidence type="ECO:0008006" key="3">
    <source>
        <dbReference type="Google" id="ProtNLM"/>
    </source>
</evidence>
<accession>A0ABN0B7K2</accession>
<evidence type="ECO:0000256" key="1">
    <source>
        <dbReference type="SAM" id="Coils"/>
    </source>
</evidence>